<feature type="compositionally biased region" description="Low complexity" evidence="7">
    <location>
        <begin position="536"/>
        <end position="547"/>
    </location>
</feature>
<dbReference type="PANTHER" id="PTHR36206:SF16">
    <property type="entry name" value="TRANSCRIPTION FACTOR DOMAIN-CONTAINING PROTEIN-RELATED"/>
    <property type="match status" value="1"/>
</dbReference>
<feature type="region of interest" description="Disordered" evidence="7">
    <location>
        <begin position="525"/>
        <end position="547"/>
    </location>
</feature>
<dbReference type="InterPro" id="IPR052360">
    <property type="entry name" value="Transcr_Regulatory_Proteins"/>
</dbReference>
<dbReference type="GO" id="GO:0000981">
    <property type="term" value="F:DNA-binding transcription factor activity, RNA polymerase II-specific"/>
    <property type="evidence" value="ECO:0007669"/>
    <property type="project" value="InterPro"/>
</dbReference>
<reference evidence="9" key="2">
    <citation type="submission" date="2023-05" db="EMBL/GenBank/DDBJ databases">
        <authorList>
            <consortium name="Lawrence Berkeley National Laboratory"/>
            <person name="Steindorff A."/>
            <person name="Hensen N."/>
            <person name="Bonometti L."/>
            <person name="Westerberg I."/>
            <person name="Brannstrom I.O."/>
            <person name="Guillou S."/>
            <person name="Cros-Aarteil S."/>
            <person name="Calhoun S."/>
            <person name="Haridas S."/>
            <person name="Kuo A."/>
            <person name="Mondo S."/>
            <person name="Pangilinan J."/>
            <person name="Riley R."/>
            <person name="Labutti K."/>
            <person name="Andreopoulos B."/>
            <person name="Lipzen A."/>
            <person name="Chen C."/>
            <person name="Yanf M."/>
            <person name="Daum C."/>
            <person name="Ng V."/>
            <person name="Clum A."/>
            <person name="Ohm R."/>
            <person name="Martin F."/>
            <person name="Silar P."/>
            <person name="Natvig D."/>
            <person name="Lalanne C."/>
            <person name="Gautier V."/>
            <person name="Ament-Velasquez S.L."/>
            <person name="Kruys A."/>
            <person name="Hutchinson M.I."/>
            <person name="Powell A.J."/>
            <person name="Barry K."/>
            <person name="Miller A.N."/>
            <person name="Grigoriev I.V."/>
            <person name="Debuchy R."/>
            <person name="Gladieux P."/>
            <person name="Thoren M.H."/>
            <person name="Johannesson H."/>
        </authorList>
    </citation>
    <scope>NUCLEOTIDE SEQUENCE</scope>
    <source>
        <strain evidence="9">PSN309</strain>
    </source>
</reference>
<keyword evidence="4" id="KW-0238">DNA-binding</keyword>
<name>A0AAN7AKN0_9PEZI</name>
<organism evidence="9 10">
    <name type="scientific">Podospora australis</name>
    <dbReference type="NCBI Taxonomy" id="1536484"/>
    <lineage>
        <taxon>Eukaryota</taxon>
        <taxon>Fungi</taxon>
        <taxon>Dikarya</taxon>
        <taxon>Ascomycota</taxon>
        <taxon>Pezizomycotina</taxon>
        <taxon>Sordariomycetes</taxon>
        <taxon>Sordariomycetidae</taxon>
        <taxon>Sordariales</taxon>
        <taxon>Podosporaceae</taxon>
        <taxon>Podospora</taxon>
    </lineage>
</organism>
<dbReference type="InterPro" id="IPR001138">
    <property type="entry name" value="Zn2Cys6_DnaBD"/>
</dbReference>
<feature type="region of interest" description="Disordered" evidence="7">
    <location>
        <begin position="604"/>
        <end position="689"/>
    </location>
</feature>
<feature type="domain" description="Zn(2)-C6 fungal-type" evidence="8">
    <location>
        <begin position="3"/>
        <end position="32"/>
    </location>
</feature>
<protein>
    <submittedName>
        <fullName evidence="9">Transcriptional regulatory protein moc3</fullName>
    </submittedName>
</protein>
<dbReference type="AlphaFoldDB" id="A0AAN7AKN0"/>
<dbReference type="EMBL" id="MU864374">
    <property type="protein sequence ID" value="KAK4189562.1"/>
    <property type="molecule type" value="Genomic_DNA"/>
</dbReference>
<keyword evidence="1" id="KW-0479">Metal-binding</keyword>
<keyword evidence="2" id="KW-0862">Zinc</keyword>
<dbReference type="InterPro" id="IPR036864">
    <property type="entry name" value="Zn2-C6_fun-type_DNA-bd_sf"/>
</dbReference>
<feature type="region of interest" description="Disordered" evidence="7">
    <location>
        <begin position="462"/>
        <end position="484"/>
    </location>
</feature>
<feature type="compositionally biased region" description="Polar residues" evidence="7">
    <location>
        <begin position="609"/>
        <end position="628"/>
    </location>
</feature>
<evidence type="ECO:0000313" key="10">
    <source>
        <dbReference type="Proteomes" id="UP001302126"/>
    </source>
</evidence>
<dbReference type="SUPFAM" id="SSF57701">
    <property type="entry name" value="Zn2/Cys6 DNA-binding domain"/>
    <property type="match status" value="1"/>
</dbReference>
<dbReference type="Pfam" id="PF00172">
    <property type="entry name" value="Zn_clus"/>
    <property type="match status" value="1"/>
</dbReference>
<accession>A0AAN7AKN0</accession>
<evidence type="ECO:0000256" key="4">
    <source>
        <dbReference type="ARBA" id="ARBA00023125"/>
    </source>
</evidence>
<sequence length="769" mass="85291">MDRIRKVKCDEAKPFCMRCTKTGRRCDGYLDAKTMSQRRRRSGALTSTDAGVPQAPLAMLYDWATADERRAFHFFQHVTAPSLSADLDNAFWRHLVLQICQSEPAVRHAVLAVSSLHEGMVQNTLMPHVNNDNETRSSFALYQYNRAIACLLDQMRTVNARPLVPLLTCVLFVCIELMQSKDTESLIHLEQGRQILSQLGPRVSGRSPEIDLIKQHLVPIYTRLSLTSLMLGGAPVPIPAPLKTFTEVPMVFENVDEVRYALYDFMDECLRFAKKSHVAKLGEIPREQMREFETEQDCLIRKLAKFNIAFSMYRSTKARDAPPGSIALLQIHAHTTFIWISTALSQEETVFDNYVDTFSAIIPLATEFMNTLHSPPPVREHPSNKAMGAPSMADTRRISGLFTFEMHVIAPLYFVAVKCRHPMIRRAALDLLRRNPARRENLWRANVMATIAERAMKLEEKHLRPRRPEGQPDSQSASPPDLSSSFPYTFGPGDAWASSIPDVPFPDNFLRMDLDTPTDKLPYAPFETMQNNPPVTTSCSASSTTTSSMDAGMSHDFGNLGGHMPIDPSLLFDAAEVSSAHSYSVAPSIASSLDDLGSAPTIFVGGDPSLQSSTMGSHRNNNAMWNSSPHPPPGIALEPPTPRDGSPFVLGMPSHSRSGSRQPSVGSPSVRSEDSPPMHPIDLDGNYGGSGMGYNDLDLDMHFMMGSQSQPPMMARSGDAPYDVPEKYRVHESVIGPGKEDGSSWVMMFRKLGGLDAEWDVLTEYFVVA</sequence>
<feature type="compositionally biased region" description="Pro residues" evidence="7">
    <location>
        <begin position="629"/>
        <end position="642"/>
    </location>
</feature>
<evidence type="ECO:0000313" key="9">
    <source>
        <dbReference type="EMBL" id="KAK4189562.1"/>
    </source>
</evidence>
<dbReference type="InterPro" id="IPR021858">
    <property type="entry name" value="Fun_TF"/>
</dbReference>
<keyword evidence="6" id="KW-0539">Nucleus</keyword>
<dbReference type="PANTHER" id="PTHR36206">
    <property type="entry name" value="ASPERCRYPTIN BIOSYNTHESIS CLUSTER-SPECIFIC TRANSCRIPTION REGULATOR ATNN-RELATED"/>
    <property type="match status" value="1"/>
</dbReference>
<comment type="caution">
    <text evidence="9">The sequence shown here is derived from an EMBL/GenBank/DDBJ whole genome shotgun (WGS) entry which is preliminary data.</text>
</comment>
<dbReference type="CDD" id="cd00067">
    <property type="entry name" value="GAL4"/>
    <property type="match status" value="1"/>
</dbReference>
<feature type="compositionally biased region" description="Low complexity" evidence="7">
    <location>
        <begin position="471"/>
        <end position="484"/>
    </location>
</feature>
<evidence type="ECO:0000256" key="7">
    <source>
        <dbReference type="SAM" id="MobiDB-lite"/>
    </source>
</evidence>
<dbReference type="Gene3D" id="4.10.240.10">
    <property type="entry name" value="Zn(2)-C6 fungal-type DNA-binding domain"/>
    <property type="match status" value="1"/>
</dbReference>
<feature type="compositionally biased region" description="Polar residues" evidence="7">
    <location>
        <begin position="655"/>
        <end position="670"/>
    </location>
</feature>
<evidence type="ECO:0000259" key="8">
    <source>
        <dbReference type="Pfam" id="PF00172"/>
    </source>
</evidence>
<dbReference type="GO" id="GO:0008270">
    <property type="term" value="F:zinc ion binding"/>
    <property type="evidence" value="ECO:0007669"/>
    <property type="project" value="InterPro"/>
</dbReference>
<evidence type="ECO:0000256" key="1">
    <source>
        <dbReference type="ARBA" id="ARBA00022723"/>
    </source>
</evidence>
<evidence type="ECO:0000256" key="5">
    <source>
        <dbReference type="ARBA" id="ARBA00023163"/>
    </source>
</evidence>
<dbReference type="Pfam" id="PF11951">
    <property type="entry name" value="Fungal_trans_2"/>
    <property type="match status" value="1"/>
</dbReference>
<keyword evidence="5" id="KW-0804">Transcription</keyword>
<dbReference type="Proteomes" id="UP001302126">
    <property type="component" value="Unassembled WGS sequence"/>
</dbReference>
<gene>
    <name evidence="9" type="ORF">QBC35DRAFT_492986</name>
</gene>
<keyword evidence="10" id="KW-1185">Reference proteome</keyword>
<proteinExistence type="predicted"/>
<keyword evidence="3" id="KW-0805">Transcription regulation</keyword>
<dbReference type="GO" id="GO:0003677">
    <property type="term" value="F:DNA binding"/>
    <property type="evidence" value="ECO:0007669"/>
    <property type="project" value="UniProtKB-KW"/>
</dbReference>
<evidence type="ECO:0000256" key="2">
    <source>
        <dbReference type="ARBA" id="ARBA00022833"/>
    </source>
</evidence>
<evidence type="ECO:0000256" key="3">
    <source>
        <dbReference type="ARBA" id="ARBA00023015"/>
    </source>
</evidence>
<evidence type="ECO:0000256" key="6">
    <source>
        <dbReference type="ARBA" id="ARBA00023242"/>
    </source>
</evidence>
<reference evidence="9" key="1">
    <citation type="journal article" date="2023" name="Mol. Phylogenet. Evol.">
        <title>Genome-scale phylogeny and comparative genomics of the fungal order Sordariales.</title>
        <authorList>
            <person name="Hensen N."/>
            <person name="Bonometti L."/>
            <person name="Westerberg I."/>
            <person name="Brannstrom I.O."/>
            <person name="Guillou S."/>
            <person name="Cros-Aarteil S."/>
            <person name="Calhoun S."/>
            <person name="Haridas S."/>
            <person name="Kuo A."/>
            <person name="Mondo S."/>
            <person name="Pangilinan J."/>
            <person name="Riley R."/>
            <person name="LaButti K."/>
            <person name="Andreopoulos B."/>
            <person name="Lipzen A."/>
            <person name="Chen C."/>
            <person name="Yan M."/>
            <person name="Daum C."/>
            <person name="Ng V."/>
            <person name="Clum A."/>
            <person name="Steindorff A."/>
            <person name="Ohm R.A."/>
            <person name="Martin F."/>
            <person name="Silar P."/>
            <person name="Natvig D.O."/>
            <person name="Lalanne C."/>
            <person name="Gautier V."/>
            <person name="Ament-Velasquez S.L."/>
            <person name="Kruys A."/>
            <person name="Hutchinson M.I."/>
            <person name="Powell A.J."/>
            <person name="Barry K."/>
            <person name="Miller A.N."/>
            <person name="Grigoriev I.V."/>
            <person name="Debuchy R."/>
            <person name="Gladieux P."/>
            <person name="Hiltunen Thoren M."/>
            <person name="Johannesson H."/>
        </authorList>
    </citation>
    <scope>NUCLEOTIDE SEQUENCE</scope>
    <source>
        <strain evidence="9">PSN309</strain>
    </source>
</reference>